<dbReference type="EMBL" id="KZ679281">
    <property type="protein sequence ID" value="PTB35110.1"/>
    <property type="molecule type" value="Genomic_DNA"/>
</dbReference>
<feature type="compositionally biased region" description="Polar residues" evidence="1">
    <location>
        <begin position="253"/>
        <end position="262"/>
    </location>
</feature>
<organism evidence="2 3">
    <name type="scientific">Trichoderma asperellum (strain ATCC 204424 / CBS 433.97 / NBRC 101777)</name>
    <dbReference type="NCBI Taxonomy" id="1042311"/>
    <lineage>
        <taxon>Eukaryota</taxon>
        <taxon>Fungi</taxon>
        <taxon>Dikarya</taxon>
        <taxon>Ascomycota</taxon>
        <taxon>Pezizomycotina</taxon>
        <taxon>Sordariomycetes</taxon>
        <taxon>Hypocreomycetidae</taxon>
        <taxon>Hypocreales</taxon>
        <taxon>Hypocreaceae</taxon>
        <taxon>Trichoderma</taxon>
    </lineage>
</organism>
<gene>
    <name evidence="2" type="ORF">M441DRAFT_116411</name>
</gene>
<name>A0A2T3YRA7_TRIA4</name>
<feature type="compositionally biased region" description="Low complexity" evidence="1">
    <location>
        <begin position="1"/>
        <end position="25"/>
    </location>
</feature>
<dbReference type="Proteomes" id="UP000240493">
    <property type="component" value="Unassembled WGS sequence"/>
</dbReference>
<sequence>MGTSTNPPDTQSTTTTVAPGPATAPQPQKEATPSIPGTGETTVLPFTPKKRRRFGEDFETDNMRSLSFNRAKPSAIATTQKPSRGLTSSIFSGPKEATAPNREGKSLTKNKIMSQIEEINAQQWARQDVVLNIATAIDSCLAQYTTKPSSAVAEQIRAVLNAALKTFVASHMNPAGRPKNPEKTGSDSKDAQPTETASANTPRSARNKSSGPKDPTSTGAPAPTGKADHKSARVTWAQVASQDATHNKKPQRSPDSQKNSAPDSEGPAPAAINKENK</sequence>
<feature type="non-terminal residue" evidence="2">
    <location>
        <position position="277"/>
    </location>
</feature>
<feature type="compositionally biased region" description="Basic and acidic residues" evidence="1">
    <location>
        <begin position="179"/>
        <end position="192"/>
    </location>
</feature>
<evidence type="ECO:0000256" key="1">
    <source>
        <dbReference type="SAM" id="MobiDB-lite"/>
    </source>
</evidence>
<evidence type="ECO:0000313" key="2">
    <source>
        <dbReference type="EMBL" id="PTB35110.1"/>
    </source>
</evidence>
<feature type="compositionally biased region" description="Polar residues" evidence="1">
    <location>
        <begin position="76"/>
        <end position="91"/>
    </location>
</feature>
<protein>
    <submittedName>
        <fullName evidence="2">Uncharacterized protein</fullName>
    </submittedName>
</protein>
<dbReference type="AlphaFoldDB" id="A0A2T3YRA7"/>
<reference evidence="2 3" key="1">
    <citation type="submission" date="2016-07" db="EMBL/GenBank/DDBJ databases">
        <title>Multiple horizontal gene transfer events from other fungi enriched the ability of initially mycotrophic Trichoderma (Ascomycota) to feed on dead plant biomass.</title>
        <authorList>
            <consortium name="DOE Joint Genome Institute"/>
            <person name="Aerts A."/>
            <person name="Atanasova L."/>
            <person name="Chenthamara K."/>
            <person name="Zhang J."/>
            <person name="Grujic M."/>
            <person name="Henrissat B."/>
            <person name="Kuo A."/>
            <person name="Salamov A."/>
            <person name="Lipzen A."/>
            <person name="Labutti K."/>
            <person name="Barry K."/>
            <person name="Miao Y."/>
            <person name="Rahimi M.J."/>
            <person name="Shen Q."/>
            <person name="Grigoriev I.V."/>
            <person name="Kubicek C.P."/>
            <person name="Druzhinina I.S."/>
        </authorList>
    </citation>
    <scope>NUCLEOTIDE SEQUENCE [LARGE SCALE GENOMIC DNA]</scope>
    <source>
        <strain evidence="2 3">CBS 433.97</strain>
    </source>
</reference>
<accession>A0A2T3YRA7</accession>
<feature type="region of interest" description="Disordered" evidence="1">
    <location>
        <begin position="1"/>
        <end position="106"/>
    </location>
</feature>
<evidence type="ECO:0000313" key="3">
    <source>
        <dbReference type="Proteomes" id="UP000240493"/>
    </source>
</evidence>
<feature type="region of interest" description="Disordered" evidence="1">
    <location>
        <begin position="171"/>
        <end position="277"/>
    </location>
</feature>
<keyword evidence="3" id="KW-1185">Reference proteome</keyword>
<dbReference type="OrthoDB" id="4869984at2759"/>
<proteinExistence type="predicted"/>
<feature type="compositionally biased region" description="Polar residues" evidence="1">
    <location>
        <begin position="193"/>
        <end position="219"/>
    </location>
</feature>